<dbReference type="EMBL" id="CP049811">
    <property type="protein sequence ID" value="QIK40813.1"/>
    <property type="molecule type" value="Genomic_DNA"/>
</dbReference>
<feature type="compositionally biased region" description="Basic and acidic residues" evidence="1">
    <location>
        <begin position="83"/>
        <end position="100"/>
    </location>
</feature>
<dbReference type="AlphaFoldDB" id="A0A6G7VL36"/>
<name>A0A6G7VL36_9RHOB</name>
<feature type="signal peptide" evidence="2">
    <location>
        <begin position="1"/>
        <end position="26"/>
    </location>
</feature>
<evidence type="ECO:0000256" key="1">
    <source>
        <dbReference type="SAM" id="MobiDB-lite"/>
    </source>
</evidence>
<evidence type="ECO:0000313" key="4">
    <source>
        <dbReference type="EMBL" id="QIK40813.1"/>
    </source>
</evidence>
<keyword evidence="2" id="KW-0732">Signal</keyword>
<protein>
    <submittedName>
        <fullName evidence="4">Calcium-binding protein</fullName>
    </submittedName>
</protein>
<organism evidence="4 5">
    <name type="scientific">Pontivivens nitratireducens</name>
    <dbReference type="NCBI Taxonomy" id="2758038"/>
    <lineage>
        <taxon>Bacteria</taxon>
        <taxon>Pseudomonadati</taxon>
        <taxon>Pseudomonadota</taxon>
        <taxon>Alphaproteobacteria</taxon>
        <taxon>Rhodobacterales</taxon>
        <taxon>Paracoccaceae</taxon>
        <taxon>Pontivivens</taxon>
    </lineage>
</organism>
<dbReference type="Gene3D" id="1.10.238.10">
    <property type="entry name" value="EF-hand"/>
    <property type="match status" value="2"/>
</dbReference>
<dbReference type="SUPFAM" id="SSF47473">
    <property type="entry name" value="EF-hand"/>
    <property type="match status" value="1"/>
</dbReference>
<feature type="compositionally biased region" description="Basic and acidic residues" evidence="1">
    <location>
        <begin position="138"/>
        <end position="157"/>
    </location>
</feature>
<feature type="region of interest" description="Disordered" evidence="1">
    <location>
        <begin position="83"/>
        <end position="164"/>
    </location>
</feature>
<reference evidence="4 5" key="1">
    <citation type="submission" date="2020-03" db="EMBL/GenBank/DDBJ databases">
        <title>Complete genome sequence of Monaibacterium sp. ALG8 with diverse plasmids.</title>
        <authorList>
            <person name="Sun C."/>
        </authorList>
    </citation>
    <scope>NUCLEOTIDE SEQUENCE [LARGE SCALE GENOMIC DNA]</scope>
    <source>
        <strain evidence="4 5">ALG8</strain>
    </source>
</reference>
<dbReference type="RefSeq" id="WP_166190680.1">
    <property type="nucleotide sequence ID" value="NZ_CP049811.1"/>
</dbReference>
<feature type="domain" description="EF-hand" evidence="3">
    <location>
        <begin position="50"/>
        <end position="85"/>
    </location>
</feature>
<feature type="domain" description="EF-hand" evidence="3">
    <location>
        <begin position="112"/>
        <end position="147"/>
    </location>
</feature>
<dbReference type="GO" id="GO:0005509">
    <property type="term" value="F:calcium ion binding"/>
    <property type="evidence" value="ECO:0007669"/>
    <property type="project" value="InterPro"/>
</dbReference>
<dbReference type="InterPro" id="IPR018247">
    <property type="entry name" value="EF_Hand_1_Ca_BS"/>
</dbReference>
<accession>A0A6G7VL36</accession>
<proteinExistence type="predicted"/>
<dbReference type="InterPro" id="IPR002048">
    <property type="entry name" value="EF_hand_dom"/>
</dbReference>
<evidence type="ECO:0000313" key="5">
    <source>
        <dbReference type="Proteomes" id="UP000500791"/>
    </source>
</evidence>
<dbReference type="PROSITE" id="PS00018">
    <property type="entry name" value="EF_HAND_1"/>
    <property type="match status" value="2"/>
</dbReference>
<sequence>MTSTSKTALGVTLVLALFAGATSVSAQGQSRGFDFAAIDTNGDGEVTRAEVDAHRAARFADIDTDGNGIVDQAELIAAAEARRQARDTQRAERMIERSDADGDGVLTQEELQPQPRGGDMFERMDADGNGAISQEEIEAAREHMRDRGGDDRDGNREHGRRSHD</sequence>
<dbReference type="Proteomes" id="UP000500791">
    <property type="component" value="Chromosome"/>
</dbReference>
<dbReference type="Pfam" id="PF13202">
    <property type="entry name" value="EF-hand_5"/>
    <property type="match status" value="4"/>
</dbReference>
<feature type="chain" id="PRO_5026118342" evidence="2">
    <location>
        <begin position="27"/>
        <end position="164"/>
    </location>
</feature>
<gene>
    <name evidence="4" type="ORF">G8E03_08575</name>
</gene>
<keyword evidence="5" id="KW-1185">Reference proteome</keyword>
<dbReference type="CDD" id="cd00051">
    <property type="entry name" value="EFh"/>
    <property type="match status" value="1"/>
</dbReference>
<dbReference type="PROSITE" id="PS50222">
    <property type="entry name" value="EF_HAND_2"/>
    <property type="match status" value="2"/>
</dbReference>
<evidence type="ECO:0000259" key="3">
    <source>
        <dbReference type="PROSITE" id="PS50222"/>
    </source>
</evidence>
<dbReference type="InterPro" id="IPR011992">
    <property type="entry name" value="EF-hand-dom_pair"/>
</dbReference>
<evidence type="ECO:0000256" key="2">
    <source>
        <dbReference type="SAM" id="SignalP"/>
    </source>
</evidence>
<dbReference type="KEGG" id="mon:G8E03_08575"/>